<organism evidence="3 4">
    <name type="scientific">Paucilactobacillus vaccinostercus DSM 20634</name>
    <dbReference type="NCBI Taxonomy" id="1423813"/>
    <lineage>
        <taxon>Bacteria</taxon>
        <taxon>Bacillati</taxon>
        <taxon>Bacillota</taxon>
        <taxon>Bacilli</taxon>
        <taxon>Lactobacillales</taxon>
        <taxon>Lactobacillaceae</taxon>
        <taxon>Paucilactobacillus</taxon>
    </lineage>
</organism>
<dbReference type="RefSeq" id="WP_057779505.1">
    <property type="nucleotide sequence ID" value="NZ_AYYY01000043.1"/>
</dbReference>
<feature type="signal peptide" evidence="2">
    <location>
        <begin position="1"/>
        <end position="20"/>
    </location>
</feature>
<dbReference type="PATRIC" id="fig|1423813.3.peg.2321"/>
<reference evidence="3 4" key="1">
    <citation type="journal article" date="2015" name="Genome Announc.">
        <title>Expanding the biotechnology potential of lactobacilli through comparative genomics of 213 strains and associated genera.</title>
        <authorList>
            <person name="Sun Z."/>
            <person name="Harris H.M."/>
            <person name="McCann A."/>
            <person name="Guo C."/>
            <person name="Argimon S."/>
            <person name="Zhang W."/>
            <person name="Yang X."/>
            <person name="Jeffery I.B."/>
            <person name="Cooney J.C."/>
            <person name="Kagawa T.F."/>
            <person name="Liu W."/>
            <person name="Song Y."/>
            <person name="Salvetti E."/>
            <person name="Wrobel A."/>
            <person name="Rasinkangas P."/>
            <person name="Parkhill J."/>
            <person name="Rea M.C."/>
            <person name="O'Sullivan O."/>
            <person name="Ritari J."/>
            <person name="Douillard F.P."/>
            <person name="Paul Ross R."/>
            <person name="Yang R."/>
            <person name="Briner A.E."/>
            <person name="Felis G.E."/>
            <person name="de Vos W.M."/>
            <person name="Barrangou R."/>
            <person name="Klaenhammer T.R."/>
            <person name="Caufield P.W."/>
            <person name="Cui Y."/>
            <person name="Zhang H."/>
            <person name="O'Toole P.W."/>
        </authorList>
    </citation>
    <scope>NUCLEOTIDE SEQUENCE [LARGE SCALE GENOMIC DNA]</scope>
    <source>
        <strain evidence="3 4">DSM 20634</strain>
    </source>
</reference>
<keyword evidence="2" id="KW-0732">Signal</keyword>
<protein>
    <recommendedName>
        <fullName evidence="5">Lipoprotein</fullName>
    </recommendedName>
</protein>
<evidence type="ECO:0000256" key="2">
    <source>
        <dbReference type="SAM" id="SignalP"/>
    </source>
</evidence>
<dbReference type="InterPro" id="IPR013783">
    <property type="entry name" value="Ig-like_fold"/>
</dbReference>
<evidence type="ECO:0000313" key="4">
    <source>
        <dbReference type="Proteomes" id="UP000051733"/>
    </source>
</evidence>
<dbReference type="Gene3D" id="2.60.40.10">
    <property type="entry name" value="Immunoglobulins"/>
    <property type="match status" value="1"/>
</dbReference>
<evidence type="ECO:0000256" key="1">
    <source>
        <dbReference type="SAM" id="MobiDB-lite"/>
    </source>
</evidence>
<dbReference type="Proteomes" id="UP000051733">
    <property type="component" value="Unassembled WGS sequence"/>
</dbReference>
<feature type="compositionally biased region" description="Polar residues" evidence="1">
    <location>
        <begin position="116"/>
        <end position="133"/>
    </location>
</feature>
<sequence>MKKQVLVIGGTLIISFFLVACGTNTKSSEQSKSVEKISIIGVKDKYIYSNNPVVISGKTNKNAKVKLIEVDDTVKTINSNKNGAFKFTITQPDEYKITVSKNSKSKSVKTSVENNPSIQSSISESMKNASSMADTSSDESVSETSSTTAINSDLTKMLSSWNGKGFSNYVDHMEYTDDGVLNIYMNDSFTALDNTDSTQKYPIARDAQKAGLAEISGDSDWSITKANKGVKTTIYHDDQIIGHSTGSINGQFKWQ</sequence>
<dbReference type="PROSITE" id="PS51257">
    <property type="entry name" value="PROKAR_LIPOPROTEIN"/>
    <property type="match status" value="1"/>
</dbReference>
<gene>
    <name evidence="3" type="ORF">FC26_GL002277</name>
</gene>
<evidence type="ECO:0000313" key="3">
    <source>
        <dbReference type="EMBL" id="KRM61060.1"/>
    </source>
</evidence>
<feature type="region of interest" description="Disordered" evidence="1">
    <location>
        <begin position="106"/>
        <end position="148"/>
    </location>
</feature>
<keyword evidence="4" id="KW-1185">Reference proteome</keyword>
<dbReference type="SUPFAM" id="SSF49478">
    <property type="entry name" value="Cna protein B-type domain"/>
    <property type="match status" value="1"/>
</dbReference>
<feature type="chain" id="PRO_5039384682" description="Lipoprotein" evidence="2">
    <location>
        <begin position="21"/>
        <end position="255"/>
    </location>
</feature>
<accession>A0A0R2A6J9</accession>
<dbReference type="STRING" id="1423813.FC26_GL002277"/>
<evidence type="ECO:0008006" key="5">
    <source>
        <dbReference type="Google" id="ProtNLM"/>
    </source>
</evidence>
<dbReference type="EMBL" id="AYYY01000043">
    <property type="protein sequence ID" value="KRM61060.1"/>
    <property type="molecule type" value="Genomic_DNA"/>
</dbReference>
<dbReference type="AlphaFoldDB" id="A0A0R2A6J9"/>
<name>A0A0R2A6J9_9LACO</name>
<comment type="caution">
    <text evidence="3">The sequence shown here is derived from an EMBL/GenBank/DDBJ whole genome shotgun (WGS) entry which is preliminary data.</text>
</comment>
<proteinExistence type="predicted"/>